<feature type="region of interest" description="Disordered" evidence="1">
    <location>
        <begin position="500"/>
        <end position="526"/>
    </location>
</feature>
<reference evidence="2 3" key="1">
    <citation type="submission" date="2024-02" db="EMBL/GenBank/DDBJ databases">
        <authorList>
            <person name="Chen Y."/>
            <person name="Shah S."/>
            <person name="Dougan E. K."/>
            <person name="Thang M."/>
            <person name="Chan C."/>
        </authorList>
    </citation>
    <scope>NUCLEOTIDE SEQUENCE [LARGE SCALE GENOMIC DNA]</scope>
</reference>
<sequence length="815" mass="91096">MLPSTFSANHYRHLHPCEAGFLCSLPADFIFNLTQPRSDLPLIGQIAAPLQTIWVLCHALRPLQLHGLGSWQINFDSPNEVLLSYINTNLEVCKQLWPTCEHRHQQEVHFEEDDTSFSLLVEPMTSVQHFLHAHQQLLGWAHRTTLYRDGVPQLPNALLRGGAYQIVVSRPKHTRPAPTDLISVKLHDGVASYEFHGPAGTRLSTILETLGFRYKPGIEFCNLFRSFRCGDALWQNEQGEVRGVGIDVPTATGVHHFEAYEELRQILQVLPNSTREAIQVVPHHIVQLILKRPASFASKLLINEHNGPFTWLVFPLLFQSHWSLLILDFELSEFWYYDGLRDFHLDSVMQVISLITETFNLASSRLHQSNPVEQHGGDHCAAILLHNFGIHFDLWQPMTDAALRQWATSLQAQEELRGCGQTEQSQTHAWLCKFLTMKGVPEADAPARATLALKKLGQAPVAKAISQANPWAALKQLANSQQRPFQWIQHDELMNHIQKRAKEHHGAAPRSSNKPSKKRAEPAPPVSPSALVLAPKAFVDEHDQELAQLPIDKKTISINSLAMLTTTEIPSAMHGKLTVQHMVWPALLADSAAPILVRGSCVQLGDHAVKKVLGPAPSPASFVPELFKLQVYQDQWPLAWSDFTLRPLKALVQHFDCLQFCDGSTCNNASSCKRFHPAVEEEIDMVILDAFGWKWSDATGATANSKKAASFGIMVRVPPSAAPALLAISATDGLYTEMRDPLSKGPSTKYAVIWIKGRYWLIGAETAFTSPILQLGSASLIITPIAAIKSREKIHYKYAILGLVHFQLRRRLQLS</sequence>
<evidence type="ECO:0000313" key="2">
    <source>
        <dbReference type="EMBL" id="CAK9017786.1"/>
    </source>
</evidence>
<feature type="non-terminal residue" evidence="2">
    <location>
        <position position="815"/>
    </location>
</feature>
<comment type="caution">
    <text evidence="2">The sequence shown here is derived from an EMBL/GenBank/DDBJ whole genome shotgun (WGS) entry which is preliminary data.</text>
</comment>
<gene>
    <name evidence="2" type="ORF">CCMP2556_LOCUS12998</name>
</gene>
<name>A0ABP0JTI6_9DINO</name>
<dbReference type="Proteomes" id="UP001642484">
    <property type="component" value="Unassembled WGS sequence"/>
</dbReference>
<dbReference type="SUPFAM" id="SSF54001">
    <property type="entry name" value="Cysteine proteinases"/>
    <property type="match status" value="1"/>
</dbReference>
<dbReference type="InterPro" id="IPR038765">
    <property type="entry name" value="Papain-like_cys_pep_sf"/>
</dbReference>
<dbReference type="EMBL" id="CAXAMN010006500">
    <property type="protein sequence ID" value="CAK9017786.1"/>
    <property type="molecule type" value="Genomic_DNA"/>
</dbReference>
<protein>
    <recommendedName>
        <fullName evidence="4">Ubiquitin-like protease family profile domain-containing protein</fullName>
    </recommendedName>
</protein>
<evidence type="ECO:0000313" key="3">
    <source>
        <dbReference type="Proteomes" id="UP001642484"/>
    </source>
</evidence>
<evidence type="ECO:0008006" key="4">
    <source>
        <dbReference type="Google" id="ProtNLM"/>
    </source>
</evidence>
<keyword evidence="3" id="KW-1185">Reference proteome</keyword>
<proteinExistence type="predicted"/>
<accession>A0ABP0JTI6</accession>
<organism evidence="2 3">
    <name type="scientific">Durusdinium trenchii</name>
    <dbReference type="NCBI Taxonomy" id="1381693"/>
    <lineage>
        <taxon>Eukaryota</taxon>
        <taxon>Sar</taxon>
        <taxon>Alveolata</taxon>
        <taxon>Dinophyceae</taxon>
        <taxon>Suessiales</taxon>
        <taxon>Symbiodiniaceae</taxon>
        <taxon>Durusdinium</taxon>
    </lineage>
</organism>
<evidence type="ECO:0000256" key="1">
    <source>
        <dbReference type="SAM" id="MobiDB-lite"/>
    </source>
</evidence>